<comment type="caution">
    <text evidence="1">The sequence shown here is derived from an EMBL/GenBank/DDBJ whole genome shotgun (WGS) entry which is preliminary data.</text>
</comment>
<gene>
    <name evidence="1" type="ORF">KTU01_26890</name>
</gene>
<dbReference type="AlphaFoldDB" id="A0A512IFS9"/>
<dbReference type="EMBL" id="BJZS01000090">
    <property type="protein sequence ID" value="GEO96566.1"/>
    <property type="molecule type" value="Genomic_DNA"/>
</dbReference>
<dbReference type="STRING" id="388357.GCA_001580365_02794"/>
<protein>
    <recommendedName>
        <fullName evidence="3">DUF218 domain-containing protein</fullName>
    </recommendedName>
</protein>
<evidence type="ECO:0000313" key="2">
    <source>
        <dbReference type="Proteomes" id="UP000321103"/>
    </source>
</evidence>
<evidence type="ECO:0008006" key="3">
    <source>
        <dbReference type="Google" id="ProtNLM"/>
    </source>
</evidence>
<organism evidence="1 2">
    <name type="scientific">Kocuria turfanensis</name>
    <dbReference type="NCBI Taxonomy" id="388357"/>
    <lineage>
        <taxon>Bacteria</taxon>
        <taxon>Bacillati</taxon>
        <taxon>Actinomycetota</taxon>
        <taxon>Actinomycetes</taxon>
        <taxon>Micrococcales</taxon>
        <taxon>Micrococcaceae</taxon>
        <taxon>Kocuria</taxon>
    </lineage>
</organism>
<sequence>MTWAAASLLALALAWLLACWAVLQHPRTDQPSRSDALFVLGPPDRTRMAEAQRLMDAGVAPVLVIAVPGAGDLGDGSGRVHYPRAQQVCAAEPAYEVICFRPDPSTTQGEALRLRELSEQRGWDHVSALTYRQHVGRSRLILERCYAGELDVLSFDYPQVPRGLLREFAYQSGGFAKAWLTPGCDQQLPWRPKSRS</sequence>
<keyword evidence="2" id="KW-1185">Reference proteome</keyword>
<name>A0A512IFS9_9MICC</name>
<proteinExistence type="predicted"/>
<evidence type="ECO:0000313" key="1">
    <source>
        <dbReference type="EMBL" id="GEO96566.1"/>
    </source>
</evidence>
<dbReference type="RefSeq" id="WP_147017698.1">
    <property type="nucleotide sequence ID" value="NZ_BJZS01000090.1"/>
</dbReference>
<accession>A0A512IFS9</accession>
<dbReference type="Proteomes" id="UP000321103">
    <property type="component" value="Unassembled WGS sequence"/>
</dbReference>
<reference evidence="1 2" key="1">
    <citation type="submission" date="2019-07" db="EMBL/GenBank/DDBJ databases">
        <title>Whole genome shotgun sequence of Kocuria turfanensis NBRC 107627.</title>
        <authorList>
            <person name="Hosoyama A."/>
            <person name="Uohara A."/>
            <person name="Ohji S."/>
            <person name="Ichikawa N."/>
        </authorList>
    </citation>
    <scope>NUCLEOTIDE SEQUENCE [LARGE SCALE GENOMIC DNA]</scope>
    <source>
        <strain evidence="1 2">NBRC 107627</strain>
    </source>
</reference>